<dbReference type="PANTHER" id="PTHR47735:SF14">
    <property type="entry name" value="POTASSIUM VOLTAGE-GATED CHANNEL SUBFAMILY KQT MEMBER 1"/>
    <property type="match status" value="1"/>
</dbReference>
<dbReference type="SUPFAM" id="SSF81324">
    <property type="entry name" value="Voltage-gated potassium channels"/>
    <property type="match status" value="1"/>
</dbReference>
<evidence type="ECO:0000313" key="9">
    <source>
        <dbReference type="EMBL" id="PIK57452.1"/>
    </source>
</evidence>
<dbReference type="InterPro" id="IPR003937">
    <property type="entry name" value="K_chnl_volt-dep_KCNQ"/>
</dbReference>
<protein>
    <recommendedName>
        <fullName evidence="5">IKs producing slow voltage-gated potassium channel subunit alpha KvLQT1</fullName>
    </recommendedName>
</protein>
<dbReference type="Proteomes" id="UP000230750">
    <property type="component" value="Unassembled WGS sequence"/>
</dbReference>
<comment type="caution">
    <text evidence="9">The sequence shown here is derived from an EMBL/GenBank/DDBJ whole genome shotgun (WGS) entry which is preliminary data.</text>
</comment>
<name>A0A2G8LB31_STIJA</name>
<dbReference type="PRINTS" id="PR01459">
    <property type="entry name" value="KCNQCHANNEL"/>
</dbReference>
<dbReference type="GO" id="GO:0005249">
    <property type="term" value="F:voltage-gated potassium channel activity"/>
    <property type="evidence" value="ECO:0007669"/>
    <property type="project" value="InterPro"/>
</dbReference>
<dbReference type="GO" id="GO:0008076">
    <property type="term" value="C:voltage-gated potassium channel complex"/>
    <property type="evidence" value="ECO:0007669"/>
    <property type="project" value="TreeGrafter"/>
</dbReference>
<gene>
    <name evidence="9" type="ORF">BSL78_05605</name>
</gene>
<dbReference type="InterPro" id="IPR005821">
    <property type="entry name" value="Ion_trans_dom"/>
</dbReference>
<evidence type="ECO:0000256" key="5">
    <source>
        <dbReference type="ARBA" id="ARBA00032659"/>
    </source>
</evidence>
<sequence length="113" mass="13015">MNSFSLVLICLIFSVLSTIEEYNVASSKMLYYMEIFLVVFFSVEYLVRLWSAGCRQQYQGFLGRFKFGRKIILIIEASCLQLVVRGVDRLMNVTYTGMGRQTHGTHTARLVRA</sequence>
<reference evidence="9 10" key="1">
    <citation type="journal article" date="2017" name="PLoS Biol.">
        <title>The sea cucumber genome provides insights into morphological evolution and visceral regeneration.</title>
        <authorList>
            <person name="Zhang X."/>
            <person name="Sun L."/>
            <person name="Yuan J."/>
            <person name="Sun Y."/>
            <person name="Gao Y."/>
            <person name="Zhang L."/>
            <person name="Li S."/>
            <person name="Dai H."/>
            <person name="Hamel J.F."/>
            <person name="Liu C."/>
            <person name="Yu Y."/>
            <person name="Liu S."/>
            <person name="Lin W."/>
            <person name="Guo K."/>
            <person name="Jin S."/>
            <person name="Xu P."/>
            <person name="Storey K.B."/>
            <person name="Huan P."/>
            <person name="Zhang T."/>
            <person name="Zhou Y."/>
            <person name="Zhang J."/>
            <person name="Lin C."/>
            <person name="Li X."/>
            <person name="Xing L."/>
            <person name="Huo D."/>
            <person name="Sun M."/>
            <person name="Wang L."/>
            <person name="Mercier A."/>
            <person name="Li F."/>
            <person name="Yang H."/>
            <person name="Xiang J."/>
        </authorList>
    </citation>
    <scope>NUCLEOTIDE SEQUENCE [LARGE SCALE GENOMIC DNA]</scope>
    <source>
        <strain evidence="9">Shaxun</strain>
        <tissue evidence="9">Muscle</tissue>
    </source>
</reference>
<dbReference type="STRING" id="307972.A0A2G8LB31"/>
<feature type="domain" description="Ion transport" evidence="8">
    <location>
        <begin position="6"/>
        <end position="65"/>
    </location>
</feature>
<feature type="chain" id="PRO_5013721865" description="IKs producing slow voltage-gated potassium channel subunit alpha KvLQT1" evidence="7">
    <location>
        <begin position="18"/>
        <end position="113"/>
    </location>
</feature>
<proteinExistence type="predicted"/>
<keyword evidence="3 6" id="KW-1133">Transmembrane helix</keyword>
<keyword evidence="7" id="KW-0732">Signal</keyword>
<dbReference type="Gene3D" id="1.10.287.70">
    <property type="match status" value="1"/>
</dbReference>
<comment type="subcellular location">
    <subcellularLocation>
        <location evidence="1">Membrane</location>
        <topology evidence="1">Multi-pass membrane protein</topology>
    </subcellularLocation>
</comment>
<keyword evidence="10" id="KW-1185">Reference proteome</keyword>
<organism evidence="9 10">
    <name type="scientific">Stichopus japonicus</name>
    <name type="common">Sea cucumber</name>
    <dbReference type="NCBI Taxonomy" id="307972"/>
    <lineage>
        <taxon>Eukaryota</taxon>
        <taxon>Metazoa</taxon>
        <taxon>Echinodermata</taxon>
        <taxon>Eleutherozoa</taxon>
        <taxon>Echinozoa</taxon>
        <taxon>Holothuroidea</taxon>
        <taxon>Aspidochirotacea</taxon>
        <taxon>Aspidochirotida</taxon>
        <taxon>Stichopodidae</taxon>
        <taxon>Apostichopus</taxon>
    </lineage>
</organism>
<evidence type="ECO:0000259" key="8">
    <source>
        <dbReference type="Pfam" id="PF00520"/>
    </source>
</evidence>
<evidence type="ECO:0000313" key="10">
    <source>
        <dbReference type="Proteomes" id="UP000230750"/>
    </source>
</evidence>
<keyword evidence="4 6" id="KW-0472">Membrane</keyword>
<evidence type="ECO:0000256" key="6">
    <source>
        <dbReference type="SAM" id="Phobius"/>
    </source>
</evidence>
<feature type="signal peptide" evidence="7">
    <location>
        <begin position="1"/>
        <end position="17"/>
    </location>
</feature>
<keyword evidence="2 6" id="KW-0812">Transmembrane</keyword>
<dbReference type="EMBL" id="MRZV01000141">
    <property type="protein sequence ID" value="PIK57452.1"/>
    <property type="molecule type" value="Genomic_DNA"/>
</dbReference>
<dbReference type="PANTHER" id="PTHR47735">
    <property type="entry name" value="POTASSIUM VOLTAGE-GATED CHANNEL SUBFAMILY KQT MEMBER 4"/>
    <property type="match status" value="1"/>
</dbReference>
<evidence type="ECO:0000256" key="1">
    <source>
        <dbReference type="ARBA" id="ARBA00004141"/>
    </source>
</evidence>
<accession>A0A2G8LB31</accession>
<evidence type="ECO:0000256" key="3">
    <source>
        <dbReference type="ARBA" id="ARBA00022989"/>
    </source>
</evidence>
<evidence type="ECO:0000256" key="4">
    <source>
        <dbReference type="ARBA" id="ARBA00023136"/>
    </source>
</evidence>
<evidence type="ECO:0000256" key="7">
    <source>
        <dbReference type="SAM" id="SignalP"/>
    </source>
</evidence>
<dbReference type="OrthoDB" id="8879391at2759"/>
<feature type="transmembrane region" description="Helical" evidence="6">
    <location>
        <begin position="29"/>
        <end position="47"/>
    </location>
</feature>
<dbReference type="Pfam" id="PF00520">
    <property type="entry name" value="Ion_trans"/>
    <property type="match status" value="1"/>
</dbReference>
<evidence type="ECO:0000256" key="2">
    <source>
        <dbReference type="ARBA" id="ARBA00022692"/>
    </source>
</evidence>
<dbReference type="AlphaFoldDB" id="A0A2G8LB31"/>